<evidence type="ECO:0000313" key="1">
    <source>
        <dbReference type="EMBL" id="SDA62235.1"/>
    </source>
</evidence>
<organism evidence="1 2">
    <name type="scientific">Methanobrevibacter millerae</name>
    <dbReference type="NCBI Taxonomy" id="230361"/>
    <lineage>
        <taxon>Archaea</taxon>
        <taxon>Methanobacteriati</taxon>
        <taxon>Methanobacteriota</taxon>
        <taxon>Methanomada group</taxon>
        <taxon>Methanobacteria</taxon>
        <taxon>Methanobacteriales</taxon>
        <taxon>Methanobacteriaceae</taxon>
        <taxon>Methanobrevibacter</taxon>
    </lineage>
</organism>
<protein>
    <submittedName>
        <fullName evidence="1">Uncharacterized protein</fullName>
    </submittedName>
</protein>
<sequence length="62" mass="7385">MENKSIILKEYSHKIHPSIKGIQIIEGKNNFPISWLNMQGYCEYQISPKYKRHKNSIYRCNA</sequence>
<gene>
    <name evidence="1" type="ORF">SAMN02910315_01734</name>
</gene>
<dbReference type="AlphaFoldDB" id="A0A1G5WY55"/>
<keyword evidence="2" id="KW-1185">Reference proteome</keyword>
<evidence type="ECO:0000313" key="2">
    <source>
        <dbReference type="Proteomes" id="UP000323439"/>
    </source>
</evidence>
<reference evidence="1 2" key="1">
    <citation type="submission" date="2016-10" db="EMBL/GenBank/DDBJ databases">
        <authorList>
            <person name="Varghese N."/>
            <person name="Submissions S."/>
        </authorList>
    </citation>
    <scope>NUCLEOTIDE SEQUENCE [LARGE SCALE GENOMIC DNA]</scope>
    <source>
        <strain evidence="1 2">DSM 16643</strain>
    </source>
</reference>
<dbReference type="Proteomes" id="UP000323439">
    <property type="component" value="Unassembled WGS sequence"/>
</dbReference>
<accession>A0A1G5WY55</accession>
<name>A0A1G5WY55_9EURY</name>
<proteinExistence type="predicted"/>
<dbReference type="EMBL" id="FMXB01000014">
    <property type="protein sequence ID" value="SDA62235.1"/>
    <property type="molecule type" value="Genomic_DNA"/>
</dbReference>